<dbReference type="AlphaFoldDB" id="A0A3M7PZ71"/>
<evidence type="ECO:0000313" key="2">
    <source>
        <dbReference type="Proteomes" id="UP000276133"/>
    </source>
</evidence>
<comment type="caution">
    <text evidence="1">The sequence shown here is derived from an EMBL/GenBank/DDBJ whole genome shotgun (WGS) entry which is preliminary data.</text>
</comment>
<organism evidence="1 2">
    <name type="scientific">Brachionus plicatilis</name>
    <name type="common">Marine rotifer</name>
    <name type="synonym">Brachionus muelleri</name>
    <dbReference type="NCBI Taxonomy" id="10195"/>
    <lineage>
        <taxon>Eukaryota</taxon>
        <taxon>Metazoa</taxon>
        <taxon>Spiralia</taxon>
        <taxon>Gnathifera</taxon>
        <taxon>Rotifera</taxon>
        <taxon>Eurotatoria</taxon>
        <taxon>Monogononta</taxon>
        <taxon>Pseudotrocha</taxon>
        <taxon>Ploima</taxon>
        <taxon>Brachionidae</taxon>
        <taxon>Brachionus</taxon>
    </lineage>
</organism>
<reference evidence="1 2" key="1">
    <citation type="journal article" date="2018" name="Sci. Rep.">
        <title>Genomic signatures of local adaptation to the degree of environmental predictability in rotifers.</title>
        <authorList>
            <person name="Franch-Gras L."/>
            <person name="Hahn C."/>
            <person name="Garcia-Roger E.M."/>
            <person name="Carmona M.J."/>
            <person name="Serra M."/>
            <person name="Gomez A."/>
        </authorList>
    </citation>
    <scope>NUCLEOTIDE SEQUENCE [LARGE SCALE GENOMIC DNA]</scope>
    <source>
        <strain evidence="1">HYR1</strain>
    </source>
</reference>
<dbReference type="Proteomes" id="UP000276133">
    <property type="component" value="Unassembled WGS sequence"/>
</dbReference>
<name>A0A3M7PZ71_BRAPC</name>
<accession>A0A3M7PZ71</accession>
<proteinExistence type="predicted"/>
<evidence type="ECO:0000313" key="1">
    <source>
        <dbReference type="EMBL" id="RNA04075.1"/>
    </source>
</evidence>
<gene>
    <name evidence="1" type="ORF">BpHYR1_054221</name>
</gene>
<sequence length="91" mass="10907">MSNWLVGTAIDNTPKSYFQILHEIWEKNRRLQHRINISNEVKRNYAQYLSMTNLKSTLRIKQIITFLFNPKTKNFDVKFTFDHELQFAASI</sequence>
<dbReference type="EMBL" id="REGN01008244">
    <property type="protein sequence ID" value="RNA04075.1"/>
    <property type="molecule type" value="Genomic_DNA"/>
</dbReference>
<keyword evidence="2" id="KW-1185">Reference proteome</keyword>
<protein>
    <submittedName>
        <fullName evidence="1">Uncharacterized protein</fullName>
    </submittedName>
</protein>